<protein>
    <submittedName>
        <fullName evidence="1">Winged helix DNA-binding domain-containing protein</fullName>
    </submittedName>
</protein>
<dbReference type="Pfam" id="PF06224">
    <property type="entry name" value="AlkZ-like"/>
    <property type="match status" value="1"/>
</dbReference>
<name>A0A5B2XD45_9PSEU</name>
<dbReference type="EMBL" id="VUOB01000031">
    <property type="protein sequence ID" value="KAA2261104.1"/>
    <property type="molecule type" value="Genomic_DNA"/>
</dbReference>
<evidence type="ECO:0000313" key="1">
    <source>
        <dbReference type="EMBL" id="KAA2261104.1"/>
    </source>
</evidence>
<dbReference type="RefSeq" id="WP_149850902.1">
    <property type="nucleotide sequence ID" value="NZ_VUOB01000031.1"/>
</dbReference>
<reference evidence="1 2" key="2">
    <citation type="submission" date="2019-09" db="EMBL/GenBank/DDBJ databases">
        <authorList>
            <person name="Jin C."/>
        </authorList>
    </citation>
    <scope>NUCLEOTIDE SEQUENCE [LARGE SCALE GENOMIC DNA]</scope>
    <source>
        <strain evidence="1 2">AN110305</strain>
    </source>
</reference>
<keyword evidence="1" id="KW-0238">DNA-binding</keyword>
<gene>
    <name evidence="1" type="ORF">F0L68_18770</name>
</gene>
<reference evidence="1 2" key="1">
    <citation type="submission" date="2019-09" db="EMBL/GenBank/DDBJ databases">
        <title>Goodfellowia gen. nov., a new genus of the Pseudonocardineae related to Actinoalloteichus, containing Goodfellowia coeruleoviolacea gen. nov., comb. nov. gen. nov., comb. nov.</title>
        <authorList>
            <person name="Labeda D."/>
        </authorList>
    </citation>
    <scope>NUCLEOTIDE SEQUENCE [LARGE SCALE GENOMIC DNA]</scope>
    <source>
        <strain evidence="1 2">AN110305</strain>
    </source>
</reference>
<accession>A0A5B2XD45</accession>
<keyword evidence="2" id="KW-1185">Reference proteome</keyword>
<comment type="caution">
    <text evidence="1">The sequence shown here is derived from an EMBL/GenBank/DDBJ whole genome shotgun (WGS) entry which is preliminary data.</text>
</comment>
<dbReference type="OrthoDB" id="9148135at2"/>
<dbReference type="AlphaFoldDB" id="A0A5B2XD45"/>
<sequence>MVAAQFPVSASHTLNDTDARYLWNWLLRCQGLASETKLNSVLEVAGASLGLHAARLPSPFATVLARSVDPTVAMSLFSSRTRSDVTTVRCMRKTLHTLPLPLAATAHGATRHFRERDALRAITNAGISLDSISRVTGAISRLLEQNGPLFHRTIETRLASARTTTVTVRLALKLAWECGLLTYFNDTTGWNREHRKFAVTTVLYPQLDMQMDRAIAVGELVRAYFDRYGPASLKDVMWWSGLSQSAITAAMAESSRAWVNVQTPWSPSPQYMHSDRLEAFYAIAPTKQKTGLNFLAHEDVALKAYFETRQRYLGALPANRAFNQIGEVLPTIVYEGQVVGTWAWDATQKAMICSLTRGLTSPELRREIRREAAKLTGALRLGWSGTPARQPASGRLTETI</sequence>
<dbReference type="PANTHER" id="PTHR38479">
    <property type="entry name" value="LMO0824 PROTEIN"/>
    <property type="match status" value="1"/>
</dbReference>
<dbReference type="GO" id="GO:0003677">
    <property type="term" value="F:DNA binding"/>
    <property type="evidence" value="ECO:0007669"/>
    <property type="project" value="UniProtKB-KW"/>
</dbReference>
<organism evidence="1 2">
    <name type="scientific">Solihabitans fulvus</name>
    <dbReference type="NCBI Taxonomy" id="1892852"/>
    <lineage>
        <taxon>Bacteria</taxon>
        <taxon>Bacillati</taxon>
        <taxon>Actinomycetota</taxon>
        <taxon>Actinomycetes</taxon>
        <taxon>Pseudonocardiales</taxon>
        <taxon>Pseudonocardiaceae</taxon>
        <taxon>Solihabitans</taxon>
    </lineage>
</organism>
<proteinExistence type="predicted"/>
<dbReference type="PANTHER" id="PTHR38479:SF2">
    <property type="entry name" value="WINGED HELIX DNA-BINDING DOMAIN-CONTAINING PROTEIN"/>
    <property type="match status" value="1"/>
</dbReference>
<evidence type="ECO:0000313" key="2">
    <source>
        <dbReference type="Proteomes" id="UP000323454"/>
    </source>
</evidence>
<dbReference type="Proteomes" id="UP000323454">
    <property type="component" value="Unassembled WGS sequence"/>
</dbReference>
<dbReference type="InterPro" id="IPR009351">
    <property type="entry name" value="AlkZ-like"/>
</dbReference>